<dbReference type="PROSITE" id="PS51846">
    <property type="entry name" value="CNNM"/>
    <property type="match status" value="1"/>
</dbReference>
<evidence type="ECO:0000256" key="7">
    <source>
        <dbReference type="PROSITE-ProRule" id="PRU00703"/>
    </source>
</evidence>
<dbReference type="EMBL" id="CP020083">
    <property type="protein sequence ID" value="ASR50634.1"/>
    <property type="molecule type" value="Genomic_DNA"/>
</dbReference>
<evidence type="ECO:0000256" key="6">
    <source>
        <dbReference type="ARBA" id="ARBA00023136"/>
    </source>
</evidence>
<dbReference type="InterPro" id="IPR002550">
    <property type="entry name" value="CNNM"/>
</dbReference>
<feature type="transmembrane region" description="Helical" evidence="9">
    <location>
        <begin position="90"/>
        <end position="107"/>
    </location>
</feature>
<protein>
    <recommendedName>
        <fullName evidence="14">Hemolysin</fullName>
    </recommendedName>
</protein>
<evidence type="ECO:0000256" key="9">
    <source>
        <dbReference type="SAM" id="Phobius"/>
    </source>
</evidence>
<dbReference type="SUPFAM" id="SSF54631">
    <property type="entry name" value="CBS-domain pair"/>
    <property type="match status" value="1"/>
</dbReference>
<keyword evidence="3" id="KW-0677">Repeat</keyword>
<evidence type="ECO:0000256" key="4">
    <source>
        <dbReference type="ARBA" id="ARBA00022989"/>
    </source>
</evidence>
<dbReference type="PANTHER" id="PTHR22777:SF4">
    <property type="entry name" value="UPF0053 PROTEIN SLL1254"/>
    <property type="match status" value="1"/>
</dbReference>
<dbReference type="RefSeq" id="WP_117351473.1">
    <property type="nucleotide sequence ID" value="NZ_CP020083.1"/>
</dbReference>
<dbReference type="PROSITE" id="PS51371">
    <property type="entry name" value="CBS"/>
    <property type="match status" value="1"/>
</dbReference>
<dbReference type="Pfam" id="PF01595">
    <property type="entry name" value="CNNM"/>
    <property type="match status" value="1"/>
</dbReference>
<evidence type="ECO:0000256" key="1">
    <source>
        <dbReference type="ARBA" id="ARBA00004141"/>
    </source>
</evidence>
<keyword evidence="2 8" id="KW-0812">Transmembrane</keyword>
<keyword evidence="4 8" id="KW-1133">Transmembrane helix</keyword>
<evidence type="ECO:0000256" key="3">
    <source>
        <dbReference type="ARBA" id="ARBA00022737"/>
    </source>
</evidence>
<sequence>MTLLFIYVGSALGISFLCSLLEASLLTITPSAIQTGKTNGARWADGMEVLKRDVDRPLAAILTLNTVAHTMGAAGAGAEYARLFGNSTQAIFAAALTVAVLILTEIIPKTIGARYALQLAPFVGRVLPVMIRLLAPLVWFSQQLTRLITFGQAAHAPRHREELMAVARMGSDSGQLHRQESEVLHNLLQLGEVKTWDIMTPRTVVFGLPKTTPLAEFVGEVRDKPFTRIPISDTDPADVIGFVLKGEVLMHIIEQGDRARQGEATLDSLIRPMTSTLGTVPVDRLFQRFIEENHHIMLVVDEYGSAQGIVTLEDVVETIFGLEIIDEVDKIPDMQAYARDMWKARARRIGIDATAN</sequence>
<organism evidence="12 13">
    <name type="scientific">Blastomonas fulva</name>
    <dbReference type="NCBI Taxonomy" id="1550728"/>
    <lineage>
        <taxon>Bacteria</taxon>
        <taxon>Pseudomonadati</taxon>
        <taxon>Pseudomonadota</taxon>
        <taxon>Alphaproteobacteria</taxon>
        <taxon>Sphingomonadales</taxon>
        <taxon>Sphingomonadaceae</taxon>
        <taxon>Blastomonas</taxon>
    </lineage>
</organism>
<dbReference type="CDD" id="cd04590">
    <property type="entry name" value="CBS_pair_CorC_HlyC_assoc"/>
    <property type="match status" value="1"/>
</dbReference>
<reference evidence="12 13" key="1">
    <citation type="submission" date="2017-03" db="EMBL/GenBank/DDBJ databases">
        <title>Complete genome sequence of Blastomonas fulva degrading microcsystin LR.</title>
        <authorList>
            <person name="Lee H.-g."/>
            <person name="Jin L."/>
            <person name="oh H.-M."/>
        </authorList>
    </citation>
    <scope>NUCLEOTIDE SEQUENCE [LARGE SCALE GENOMIC DNA]</scope>
    <source>
        <strain evidence="12 13">T2</strain>
    </source>
</reference>
<feature type="domain" description="CNNM transmembrane" evidence="11">
    <location>
        <begin position="1"/>
        <end position="180"/>
    </location>
</feature>
<dbReference type="InterPro" id="IPR046342">
    <property type="entry name" value="CBS_dom_sf"/>
</dbReference>
<dbReference type="InterPro" id="IPR044751">
    <property type="entry name" value="Ion_transp-like_CBS"/>
</dbReference>
<name>A0ABM6M3Z6_9SPHN</name>
<evidence type="ECO:0000259" key="11">
    <source>
        <dbReference type="PROSITE" id="PS51846"/>
    </source>
</evidence>
<keyword evidence="13" id="KW-1185">Reference proteome</keyword>
<accession>A0ABM6M3Z6</accession>
<evidence type="ECO:0000259" key="10">
    <source>
        <dbReference type="PROSITE" id="PS51371"/>
    </source>
</evidence>
<dbReference type="Gene3D" id="3.10.580.10">
    <property type="entry name" value="CBS-domain"/>
    <property type="match status" value="1"/>
</dbReference>
<feature type="domain" description="CBS" evidence="10">
    <location>
        <begin position="269"/>
        <end position="327"/>
    </location>
</feature>
<evidence type="ECO:0000313" key="13">
    <source>
        <dbReference type="Proteomes" id="UP000258016"/>
    </source>
</evidence>
<evidence type="ECO:0000256" key="2">
    <source>
        <dbReference type="ARBA" id="ARBA00022692"/>
    </source>
</evidence>
<keyword evidence="5 7" id="KW-0129">CBS domain</keyword>
<evidence type="ECO:0000256" key="8">
    <source>
        <dbReference type="PROSITE-ProRule" id="PRU01193"/>
    </source>
</evidence>
<evidence type="ECO:0000313" key="12">
    <source>
        <dbReference type="EMBL" id="ASR50634.1"/>
    </source>
</evidence>
<keyword evidence="6 8" id="KW-0472">Membrane</keyword>
<dbReference type="PANTHER" id="PTHR22777">
    <property type="entry name" value="HEMOLYSIN-RELATED"/>
    <property type="match status" value="1"/>
</dbReference>
<proteinExistence type="predicted"/>
<evidence type="ECO:0008006" key="14">
    <source>
        <dbReference type="Google" id="ProtNLM"/>
    </source>
</evidence>
<dbReference type="Pfam" id="PF00571">
    <property type="entry name" value="CBS"/>
    <property type="match status" value="1"/>
</dbReference>
<dbReference type="InterPro" id="IPR000644">
    <property type="entry name" value="CBS_dom"/>
</dbReference>
<dbReference type="GeneID" id="303484620"/>
<evidence type="ECO:0000256" key="5">
    <source>
        <dbReference type="ARBA" id="ARBA00023122"/>
    </source>
</evidence>
<dbReference type="Proteomes" id="UP000258016">
    <property type="component" value="Chromosome"/>
</dbReference>
<comment type="subcellular location">
    <subcellularLocation>
        <location evidence="1">Membrane</location>
        <topology evidence="1">Multi-pass membrane protein</topology>
    </subcellularLocation>
</comment>
<gene>
    <name evidence="12" type="ORF">B5J99_03415</name>
</gene>